<feature type="transmembrane region" description="Helical" evidence="5">
    <location>
        <begin position="7"/>
        <end position="40"/>
    </location>
</feature>
<feature type="transmembrane region" description="Helical" evidence="5">
    <location>
        <begin position="248"/>
        <end position="269"/>
    </location>
</feature>
<dbReference type="RefSeq" id="WP_074974903.1">
    <property type="nucleotide sequence ID" value="NZ_FPBZ01000009.1"/>
</dbReference>
<evidence type="ECO:0000256" key="2">
    <source>
        <dbReference type="ARBA" id="ARBA00022692"/>
    </source>
</evidence>
<feature type="transmembrane region" description="Helical" evidence="5">
    <location>
        <begin position="99"/>
        <end position="117"/>
    </location>
</feature>
<dbReference type="PANTHER" id="PTHR43701:SF2">
    <property type="entry name" value="MEMBRANE TRANSPORTER PROTEIN YJNA-RELATED"/>
    <property type="match status" value="1"/>
</dbReference>
<comment type="subcellular location">
    <subcellularLocation>
        <location evidence="5">Cell membrane</location>
        <topology evidence="5">Multi-pass membrane protein</topology>
    </subcellularLocation>
    <subcellularLocation>
        <location evidence="1">Membrane</location>
        <topology evidence="1">Multi-pass membrane protein</topology>
    </subcellularLocation>
</comment>
<evidence type="ECO:0000313" key="7">
    <source>
        <dbReference type="Proteomes" id="UP000182649"/>
    </source>
</evidence>
<dbReference type="PANTHER" id="PTHR43701">
    <property type="entry name" value="MEMBRANE TRANSPORTER PROTEIN MJ0441-RELATED"/>
    <property type="match status" value="1"/>
</dbReference>
<feature type="transmembrane region" description="Helical" evidence="5">
    <location>
        <begin position="186"/>
        <end position="206"/>
    </location>
</feature>
<keyword evidence="3 5" id="KW-1133">Transmembrane helix</keyword>
<evidence type="ECO:0000256" key="5">
    <source>
        <dbReference type="RuleBase" id="RU363041"/>
    </source>
</evidence>
<dbReference type="OrthoDB" id="7031597at2"/>
<reference evidence="6 7" key="1">
    <citation type="submission" date="2016-10" db="EMBL/GenBank/DDBJ databases">
        <authorList>
            <person name="de Groot N.N."/>
        </authorList>
    </citation>
    <scope>NUCLEOTIDE SEQUENCE [LARGE SCALE GENOMIC DNA]</scope>
    <source>
        <strain evidence="6 7">Nl14</strain>
    </source>
</reference>
<dbReference type="Proteomes" id="UP000182649">
    <property type="component" value="Unassembled WGS sequence"/>
</dbReference>
<protein>
    <recommendedName>
        <fullName evidence="5">Probable membrane transporter protein</fullName>
    </recommendedName>
</protein>
<dbReference type="AlphaFoldDB" id="A0A1I7HGC5"/>
<evidence type="ECO:0000256" key="3">
    <source>
        <dbReference type="ARBA" id="ARBA00022989"/>
    </source>
</evidence>
<evidence type="ECO:0000256" key="4">
    <source>
        <dbReference type="ARBA" id="ARBA00023136"/>
    </source>
</evidence>
<gene>
    <name evidence="6" type="ORF">SAMN05216417_10927</name>
</gene>
<dbReference type="GO" id="GO:0005886">
    <property type="term" value="C:plasma membrane"/>
    <property type="evidence" value="ECO:0007669"/>
    <property type="project" value="UniProtKB-SubCell"/>
</dbReference>
<dbReference type="EMBL" id="FPBZ01000009">
    <property type="protein sequence ID" value="SFU59599.1"/>
    <property type="molecule type" value="Genomic_DNA"/>
</dbReference>
<dbReference type="InterPro" id="IPR002781">
    <property type="entry name" value="TM_pro_TauE-like"/>
</dbReference>
<organism evidence="6 7">
    <name type="scientific">Nitrosospira multiformis</name>
    <dbReference type="NCBI Taxonomy" id="1231"/>
    <lineage>
        <taxon>Bacteria</taxon>
        <taxon>Pseudomonadati</taxon>
        <taxon>Pseudomonadota</taxon>
        <taxon>Betaproteobacteria</taxon>
        <taxon>Nitrosomonadales</taxon>
        <taxon>Nitrosomonadaceae</taxon>
        <taxon>Nitrosospira</taxon>
    </lineage>
</organism>
<evidence type="ECO:0000313" key="6">
    <source>
        <dbReference type="EMBL" id="SFU59599.1"/>
    </source>
</evidence>
<comment type="similarity">
    <text evidence="5">Belongs to the 4-toluene sulfonate uptake permease (TSUP) (TC 2.A.102) family.</text>
</comment>
<dbReference type="InterPro" id="IPR051598">
    <property type="entry name" value="TSUP/Inactive_protease-like"/>
</dbReference>
<proteinExistence type="inferred from homology"/>
<name>A0A1I7HGC5_9PROT</name>
<keyword evidence="2 5" id="KW-0812">Transmembrane</keyword>
<feature type="transmembrane region" description="Helical" evidence="5">
    <location>
        <begin position="46"/>
        <end position="65"/>
    </location>
</feature>
<accession>A0A1I7HGC5</accession>
<feature type="transmembrane region" description="Helical" evidence="5">
    <location>
        <begin position="151"/>
        <end position="174"/>
    </location>
</feature>
<keyword evidence="5" id="KW-1003">Cell membrane</keyword>
<keyword evidence="4 5" id="KW-0472">Membrane</keyword>
<evidence type="ECO:0000256" key="1">
    <source>
        <dbReference type="ARBA" id="ARBA00004141"/>
    </source>
</evidence>
<dbReference type="Pfam" id="PF01925">
    <property type="entry name" value="TauE"/>
    <property type="match status" value="1"/>
</dbReference>
<sequence length="270" mass="26956">MQTVQFLSAFLGSIIGFILALTGAGGAILAVPLLIFGLGLSVAEAAPIALFAVCISAAAGALLALKQGRVRYRAASLIALLGILAAPGGVFLAQKIPNAPLVMLFSGVLAYVASRMFQQSMENGAVSSSGPPPCGLGSTGRLIWTGACARSLALSGIIAGVLSGLLGVGGGFVVVPALRKATGLDMSFIVSTSLAVIALVSAAGVISTAIMGSISWSIALPFGAGAVVSMLLGSQFGRHLKGPRLQQAFAFLAGCVAAIMFTNAVLGILR</sequence>
<feature type="transmembrane region" description="Helical" evidence="5">
    <location>
        <begin position="218"/>
        <end position="236"/>
    </location>
</feature>
<feature type="transmembrane region" description="Helical" evidence="5">
    <location>
        <begin position="72"/>
        <end position="93"/>
    </location>
</feature>